<evidence type="ECO:0000313" key="1">
    <source>
        <dbReference type="EMBL" id="EQD54246.1"/>
    </source>
</evidence>
<feature type="non-terminal residue" evidence="1">
    <location>
        <position position="111"/>
    </location>
</feature>
<dbReference type="Gene3D" id="3.30.70.150">
    <property type="entry name" value="RuBisCO large subunit, N-terminal domain"/>
    <property type="match status" value="1"/>
</dbReference>
<comment type="caution">
    <text evidence="1">The sequence shown here is derived from an EMBL/GenBank/DDBJ whole genome shotgun (WGS) entry which is preliminary data.</text>
</comment>
<dbReference type="GO" id="GO:0016984">
    <property type="term" value="F:ribulose-bisphosphate carboxylase activity"/>
    <property type="evidence" value="ECO:0007669"/>
    <property type="project" value="InterPro"/>
</dbReference>
<proteinExistence type="predicted"/>
<dbReference type="AlphaFoldDB" id="T1A122"/>
<dbReference type="SUPFAM" id="SSF54966">
    <property type="entry name" value="RuBisCO, large subunit, small (N-terminal) domain"/>
    <property type="match status" value="1"/>
</dbReference>
<name>T1A122_9ZZZZ</name>
<dbReference type="EMBL" id="AUZX01008865">
    <property type="protein sequence ID" value="EQD54246.1"/>
    <property type="molecule type" value="Genomic_DNA"/>
</dbReference>
<organism evidence="1">
    <name type="scientific">mine drainage metagenome</name>
    <dbReference type="NCBI Taxonomy" id="410659"/>
    <lineage>
        <taxon>unclassified sequences</taxon>
        <taxon>metagenomes</taxon>
        <taxon>ecological metagenomes</taxon>
    </lineage>
</organism>
<gene>
    <name evidence="1" type="ORF">B1A_12241</name>
</gene>
<dbReference type="InterPro" id="IPR036422">
    <property type="entry name" value="RuBisCO_lsu_N_sf"/>
</dbReference>
<reference evidence="1" key="2">
    <citation type="journal article" date="2014" name="ISME J.">
        <title>Microbial stratification in low pH oxic and suboxic macroscopic growths along an acid mine drainage.</title>
        <authorList>
            <person name="Mendez-Garcia C."/>
            <person name="Mesa V."/>
            <person name="Sprenger R.R."/>
            <person name="Richter M."/>
            <person name="Diez M.S."/>
            <person name="Solano J."/>
            <person name="Bargiela R."/>
            <person name="Golyshina O.V."/>
            <person name="Manteca A."/>
            <person name="Ramos J.L."/>
            <person name="Gallego J.R."/>
            <person name="Llorente I."/>
            <person name="Martins Dos Santos V.A."/>
            <person name="Jensen O.N."/>
            <person name="Pelaez A.I."/>
            <person name="Sanchez J."/>
            <person name="Ferrer M."/>
        </authorList>
    </citation>
    <scope>NUCLEOTIDE SEQUENCE</scope>
</reference>
<dbReference type="GO" id="GO:0015977">
    <property type="term" value="P:carbon fixation"/>
    <property type="evidence" value="ECO:0007669"/>
    <property type="project" value="InterPro"/>
</dbReference>
<sequence length="111" mass="11921">MSEMIRATYAIASNDLPRASCPDCERNECGVKKTRYENSKTGGFMATVDTIKKVGSRGIITIDVPSANISTVYGLLLSIAGEISCLKILKSIELLDFDLPKALADRLPGPA</sequence>
<protein>
    <submittedName>
        <fullName evidence="1">Ribulose-bisphosphate carboxylase-like protein</fullName>
    </submittedName>
</protein>
<accession>T1A122</accession>
<reference evidence="1" key="1">
    <citation type="submission" date="2013-08" db="EMBL/GenBank/DDBJ databases">
        <authorList>
            <person name="Mendez C."/>
            <person name="Richter M."/>
            <person name="Ferrer M."/>
            <person name="Sanchez J."/>
        </authorList>
    </citation>
    <scope>NUCLEOTIDE SEQUENCE</scope>
</reference>